<accession>A0AAD9UKN6</accession>
<keyword evidence="3" id="KW-1185">Reference proteome</keyword>
<dbReference type="PANTHER" id="PTHR15977">
    <property type="entry name" value="CILIA- AND FLAGELLA-ASSOCIATED PROTEIN 46"/>
    <property type="match status" value="1"/>
</dbReference>
<protein>
    <submittedName>
        <fullName evidence="2">Uncharacterized protein</fullName>
    </submittedName>
</protein>
<comment type="caution">
    <text evidence="2">The sequence shown here is derived from an EMBL/GenBank/DDBJ whole genome shotgun (WGS) entry which is preliminary data.</text>
</comment>
<evidence type="ECO:0000313" key="3">
    <source>
        <dbReference type="Proteomes" id="UP001209878"/>
    </source>
</evidence>
<proteinExistence type="predicted"/>
<dbReference type="AlphaFoldDB" id="A0AAD9UKN6"/>
<sequence>MRLFLVYLALHQVRLFLVYLALHQVSPLPCLPCPPPGETLFLVYLALHQVRPLPCLPCPPPGETLFLVYLALHQVRPLPCLPALHQVRPLPCLPRPPPGETLFLVYLALHQVRLFLVYLALHQSCESSSYLESLLSQALTDPTQSQTAALIHQRANLHADNVTTNLVKSPLMKNILHRLDETSKAWSRLKISPQHLEMSKDFPPNFTFVVLQHSPDRSWLYGAVLEKAKGAATGAPAKGSLKGPLATTPRAQVVRVATSGPQLTELLERFRWYKYDVMQLLIKIECQHAQLAQREKMLAGLQEKAQKSSSENLMDEDIRESDQKFQEEFENLLVAMETYLAPVFEQLIPMLR</sequence>
<evidence type="ECO:0000256" key="1">
    <source>
        <dbReference type="SAM" id="SignalP"/>
    </source>
</evidence>
<reference evidence="2" key="1">
    <citation type="journal article" date="2023" name="Mol. Biol. Evol.">
        <title>Third-Generation Sequencing Reveals the Adaptive Role of the Epigenome in Three Deep-Sea Polychaetes.</title>
        <authorList>
            <person name="Perez M."/>
            <person name="Aroh O."/>
            <person name="Sun Y."/>
            <person name="Lan Y."/>
            <person name="Juniper S.K."/>
            <person name="Young C.R."/>
            <person name="Angers B."/>
            <person name="Qian P.Y."/>
        </authorList>
    </citation>
    <scope>NUCLEOTIDE SEQUENCE</scope>
    <source>
        <strain evidence="2">R07B-5</strain>
    </source>
</reference>
<dbReference type="EMBL" id="JAODUO010000021">
    <property type="protein sequence ID" value="KAK2192881.1"/>
    <property type="molecule type" value="Genomic_DNA"/>
</dbReference>
<organism evidence="2 3">
    <name type="scientific">Ridgeia piscesae</name>
    <name type="common">Tubeworm</name>
    <dbReference type="NCBI Taxonomy" id="27915"/>
    <lineage>
        <taxon>Eukaryota</taxon>
        <taxon>Metazoa</taxon>
        <taxon>Spiralia</taxon>
        <taxon>Lophotrochozoa</taxon>
        <taxon>Annelida</taxon>
        <taxon>Polychaeta</taxon>
        <taxon>Sedentaria</taxon>
        <taxon>Canalipalpata</taxon>
        <taxon>Sabellida</taxon>
        <taxon>Siboglinidae</taxon>
        <taxon>Ridgeia</taxon>
    </lineage>
</organism>
<dbReference type="Proteomes" id="UP001209878">
    <property type="component" value="Unassembled WGS sequence"/>
</dbReference>
<dbReference type="GO" id="GO:0060294">
    <property type="term" value="P:cilium movement involved in cell motility"/>
    <property type="evidence" value="ECO:0007669"/>
    <property type="project" value="InterPro"/>
</dbReference>
<feature type="chain" id="PRO_5042231759" evidence="1">
    <location>
        <begin position="28"/>
        <end position="352"/>
    </location>
</feature>
<keyword evidence="1" id="KW-0732">Signal</keyword>
<gene>
    <name evidence="2" type="ORF">NP493_21g08031</name>
</gene>
<name>A0AAD9UKN6_RIDPI</name>
<dbReference type="GO" id="GO:0035082">
    <property type="term" value="P:axoneme assembly"/>
    <property type="evidence" value="ECO:0007669"/>
    <property type="project" value="InterPro"/>
</dbReference>
<feature type="signal peptide" evidence="1">
    <location>
        <begin position="1"/>
        <end position="27"/>
    </location>
</feature>
<dbReference type="InterPro" id="IPR039586">
    <property type="entry name" value="CFAP46"/>
</dbReference>
<evidence type="ECO:0000313" key="2">
    <source>
        <dbReference type="EMBL" id="KAK2192881.1"/>
    </source>
</evidence>
<dbReference type="PANTHER" id="PTHR15977:SF15">
    <property type="entry name" value="CILIA- AND FLAGELLA-ASSOCIATED PROTEIN 46"/>
    <property type="match status" value="1"/>
</dbReference>